<dbReference type="STRING" id="56779.SAMN05421834_1287"/>
<dbReference type="NCBIfam" id="NF047752">
    <property type="entry name" value="MntA_antitoxin"/>
    <property type="match status" value="1"/>
</dbReference>
<feature type="domain" description="Polymerase beta nucleotidyltransferase" evidence="1">
    <location>
        <begin position="8"/>
        <end position="94"/>
    </location>
</feature>
<dbReference type="PANTHER" id="PTHR43852:SF3">
    <property type="entry name" value="NUCLEOTIDYLTRANSFERASE"/>
    <property type="match status" value="1"/>
</dbReference>
<sequence>MNLEVPTNIINKYNIELFVVFGSYADDNNKKGSDLDLGYKCSEFLTESEEMELLNELSQFYQRADIDLVNLTKAEPILKVEIAKKGKLLYGSEEKFEKFSIYAAGIYADTKFLYDDRRKTLEKKIEARY</sequence>
<dbReference type="InterPro" id="IPR043519">
    <property type="entry name" value="NT_sf"/>
</dbReference>
<dbReference type="AlphaFoldDB" id="A0A1N7B462"/>
<evidence type="ECO:0000259" key="1">
    <source>
        <dbReference type="Pfam" id="PF18765"/>
    </source>
</evidence>
<evidence type="ECO:0000313" key="3">
    <source>
        <dbReference type="Proteomes" id="UP000185669"/>
    </source>
</evidence>
<gene>
    <name evidence="2" type="ORF">SAMN05421834_1287</name>
</gene>
<protein>
    <submittedName>
        <fullName evidence="2">Predicted nucleotidyltransferase</fullName>
    </submittedName>
</protein>
<dbReference type="Proteomes" id="UP000185669">
    <property type="component" value="Unassembled WGS sequence"/>
</dbReference>
<dbReference type="RefSeq" id="WP_076545933.1">
    <property type="nucleotide sequence ID" value="NZ_FTNC01000028.1"/>
</dbReference>
<dbReference type="GO" id="GO:0016740">
    <property type="term" value="F:transferase activity"/>
    <property type="evidence" value="ECO:0007669"/>
    <property type="project" value="UniProtKB-KW"/>
</dbReference>
<dbReference type="InterPro" id="IPR041633">
    <property type="entry name" value="Polbeta"/>
</dbReference>
<keyword evidence="3" id="KW-1185">Reference proteome</keyword>
<dbReference type="PANTHER" id="PTHR43852">
    <property type="entry name" value="NUCLEOTIDYLTRANSFERASE"/>
    <property type="match status" value="1"/>
</dbReference>
<dbReference type="SUPFAM" id="SSF81301">
    <property type="entry name" value="Nucleotidyltransferase"/>
    <property type="match status" value="1"/>
</dbReference>
<accession>A0A1N7B462</accession>
<dbReference type="OrthoDB" id="9803106at2"/>
<proteinExistence type="predicted"/>
<dbReference type="Pfam" id="PF18765">
    <property type="entry name" value="Polbeta"/>
    <property type="match status" value="1"/>
</dbReference>
<dbReference type="Gene3D" id="3.30.460.10">
    <property type="entry name" value="Beta Polymerase, domain 2"/>
    <property type="match status" value="1"/>
</dbReference>
<reference evidence="3" key="1">
    <citation type="submission" date="2017-01" db="EMBL/GenBank/DDBJ databases">
        <authorList>
            <person name="Varghese N."/>
            <person name="Submissions S."/>
        </authorList>
    </citation>
    <scope>NUCLEOTIDE SEQUENCE [LARGE SCALE GENOMIC DNA]</scope>
    <source>
        <strain evidence="3">ATCC 700103</strain>
    </source>
</reference>
<organism evidence="2 3">
    <name type="scientific">Halanaerobium kushneri</name>
    <dbReference type="NCBI Taxonomy" id="56779"/>
    <lineage>
        <taxon>Bacteria</taxon>
        <taxon>Bacillati</taxon>
        <taxon>Bacillota</taxon>
        <taxon>Clostridia</taxon>
        <taxon>Halanaerobiales</taxon>
        <taxon>Halanaerobiaceae</taxon>
        <taxon>Halanaerobium</taxon>
    </lineage>
</organism>
<dbReference type="EMBL" id="FTNC01000028">
    <property type="protein sequence ID" value="SIR46149.1"/>
    <property type="molecule type" value="Genomic_DNA"/>
</dbReference>
<keyword evidence="2" id="KW-0808">Transferase</keyword>
<name>A0A1N7B462_9FIRM</name>
<evidence type="ECO:0000313" key="2">
    <source>
        <dbReference type="EMBL" id="SIR46149.1"/>
    </source>
</evidence>
<dbReference type="CDD" id="cd05403">
    <property type="entry name" value="NT_KNTase_like"/>
    <property type="match status" value="1"/>
</dbReference>
<dbReference type="InterPro" id="IPR052930">
    <property type="entry name" value="TA_antitoxin_MntA"/>
</dbReference>